<proteinExistence type="predicted"/>
<protein>
    <submittedName>
        <fullName evidence="1">Uncharacterized protein</fullName>
    </submittedName>
</protein>
<accession>A0ACB9RZ30</accession>
<evidence type="ECO:0000313" key="2">
    <source>
        <dbReference type="Proteomes" id="UP001057402"/>
    </source>
</evidence>
<name>A0ACB9RZ30_9MYRT</name>
<comment type="caution">
    <text evidence="1">The sequence shown here is derived from an EMBL/GenBank/DDBJ whole genome shotgun (WGS) entry which is preliminary data.</text>
</comment>
<keyword evidence="2" id="KW-1185">Reference proteome</keyword>
<sequence>MIRLADSTLRWLASPAFHPPESTPPPAMVSSLVASAVSILDLASARTLRFPCNKRNAASAVRCVSNLLLLLEELRPVAASPAACDLHLCLSELRPAFQRLRCLLEDLSRDGARVWMLMHSQLVGREFCCLMRAIATAVDVFPWDVAGGGVDVEVREVVDLTIRQVRKLRYGVEPSDRKAMNGVNAILSYFEAGIVPNGCSLREVLNYAGVHDWSSCNEEIRVLECELALEHASIEKREIKLASDLLGLMCYSRSVCFEVMDRSKNLERGGLGEGHKVKLLQNVNPDDFWCPISLGLMMDPVVTSSGHTYDRCSILKWFRAGNSTCPKTGETLLHKKLVPNVAVKRLVEIYCAENNIPVFESRKVDKEAVQKVLTASLAAQNAVKSLAEYLVSQLDGRNDSDKNKAAYEIRALAKRNTLNRSCLVEAGCIPHLLRMLSSKDASLQENAIAALLNVSKHSAAKTIIVDNGGLTVVANVLKNGLKVEGRQHAAATLFYLSSVEENRRLIGEIPETVKVLVKMATDGSDHGKKNALVAIFGLLPHQSNHRRVIAAGAIPLLKEQLKSCSREDIASDCLAVLSCLAENCEGAAVILRTGVLCIVAGILNSSTSRVGRENCINLLLNICKNGGTGAVSHLAESTSLMTSLYSLLSEGTSRASKKASSLIRILQDYSEKRSRNQPPHIFLQELYVPAW</sequence>
<organism evidence="1 2">
    <name type="scientific">Melastoma candidum</name>
    <dbReference type="NCBI Taxonomy" id="119954"/>
    <lineage>
        <taxon>Eukaryota</taxon>
        <taxon>Viridiplantae</taxon>
        <taxon>Streptophyta</taxon>
        <taxon>Embryophyta</taxon>
        <taxon>Tracheophyta</taxon>
        <taxon>Spermatophyta</taxon>
        <taxon>Magnoliopsida</taxon>
        <taxon>eudicotyledons</taxon>
        <taxon>Gunneridae</taxon>
        <taxon>Pentapetalae</taxon>
        <taxon>rosids</taxon>
        <taxon>malvids</taxon>
        <taxon>Myrtales</taxon>
        <taxon>Melastomataceae</taxon>
        <taxon>Melastomatoideae</taxon>
        <taxon>Melastomateae</taxon>
        <taxon>Melastoma</taxon>
    </lineage>
</organism>
<reference evidence="2" key="1">
    <citation type="journal article" date="2023" name="Front. Plant Sci.">
        <title>Chromosomal-level genome assembly of Melastoma candidum provides insights into trichome evolution.</title>
        <authorList>
            <person name="Zhong Y."/>
            <person name="Wu W."/>
            <person name="Sun C."/>
            <person name="Zou P."/>
            <person name="Liu Y."/>
            <person name="Dai S."/>
            <person name="Zhou R."/>
        </authorList>
    </citation>
    <scope>NUCLEOTIDE SEQUENCE [LARGE SCALE GENOMIC DNA]</scope>
</reference>
<dbReference type="EMBL" id="CM042881">
    <property type="protein sequence ID" value="KAI4384283.1"/>
    <property type="molecule type" value="Genomic_DNA"/>
</dbReference>
<dbReference type="Proteomes" id="UP001057402">
    <property type="component" value="Chromosome 2"/>
</dbReference>
<gene>
    <name evidence="1" type="ORF">MLD38_002460</name>
</gene>
<evidence type="ECO:0000313" key="1">
    <source>
        <dbReference type="EMBL" id="KAI4384283.1"/>
    </source>
</evidence>